<reference evidence="1 2" key="2">
    <citation type="submission" date="2018-11" db="EMBL/GenBank/DDBJ databases">
        <authorList>
            <consortium name="Pathogen Informatics"/>
        </authorList>
    </citation>
    <scope>NUCLEOTIDE SEQUENCE [LARGE SCALE GENOMIC DNA]</scope>
</reference>
<organism evidence="3">
    <name type="scientific">Rodentolepis nana</name>
    <name type="common">Dwarf tapeworm</name>
    <name type="synonym">Hymenolepis nana</name>
    <dbReference type="NCBI Taxonomy" id="102285"/>
    <lineage>
        <taxon>Eukaryota</taxon>
        <taxon>Metazoa</taxon>
        <taxon>Spiralia</taxon>
        <taxon>Lophotrochozoa</taxon>
        <taxon>Platyhelminthes</taxon>
        <taxon>Cestoda</taxon>
        <taxon>Eucestoda</taxon>
        <taxon>Cyclophyllidea</taxon>
        <taxon>Hymenolepididae</taxon>
        <taxon>Rodentolepis</taxon>
    </lineage>
</organism>
<evidence type="ECO:0000313" key="2">
    <source>
        <dbReference type="Proteomes" id="UP000278807"/>
    </source>
</evidence>
<reference evidence="3" key="1">
    <citation type="submission" date="2017-02" db="UniProtKB">
        <authorList>
            <consortium name="WormBaseParasite"/>
        </authorList>
    </citation>
    <scope>IDENTIFICATION</scope>
</reference>
<accession>A0A0R3TK73</accession>
<evidence type="ECO:0000313" key="1">
    <source>
        <dbReference type="EMBL" id="VDO03401.1"/>
    </source>
</evidence>
<evidence type="ECO:0000313" key="3">
    <source>
        <dbReference type="WBParaSite" id="HNAJ_0000754501-mRNA-1"/>
    </source>
</evidence>
<dbReference type="OrthoDB" id="10469065at2759"/>
<proteinExistence type="predicted"/>
<dbReference type="WBParaSite" id="HNAJ_0000754501-mRNA-1">
    <property type="protein sequence ID" value="HNAJ_0000754501-mRNA-1"/>
    <property type="gene ID" value="HNAJ_0000754501"/>
</dbReference>
<dbReference type="AlphaFoldDB" id="A0A0R3TK73"/>
<gene>
    <name evidence="1" type="ORF">HNAJ_LOCUS7541</name>
</gene>
<dbReference type="Proteomes" id="UP000278807">
    <property type="component" value="Unassembled WGS sequence"/>
</dbReference>
<sequence length="101" mass="10664">MSVANELSVTMPMQLAVVDTAIVAARGGSRACLEADAATGSIVEIGDNQDTSKSSIHQAHYRYPIEHSSDAGIESGSTSRPMNTPHAVSIPSIRSYFRSSI</sequence>
<name>A0A0R3TK73_RODNA</name>
<keyword evidence="2" id="KW-1185">Reference proteome</keyword>
<dbReference type="STRING" id="102285.A0A0R3TK73"/>
<dbReference type="EMBL" id="UZAE01012074">
    <property type="protein sequence ID" value="VDO03401.1"/>
    <property type="molecule type" value="Genomic_DNA"/>
</dbReference>
<protein>
    <submittedName>
        <fullName evidence="1 3">Uncharacterized protein</fullName>
    </submittedName>
</protein>